<accession>A0A098M859</accession>
<dbReference type="Pfam" id="PF13567">
    <property type="entry name" value="DUF4131"/>
    <property type="match status" value="1"/>
</dbReference>
<evidence type="ECO:0000256" key="4">
    <source>
        <dbReference type="ARBA" id="ARBA00022989"/>
    </source>
</evidence>
<comment type="catalytic activity">
    <reaction evidence="6">
        <text>3',5'-cyclic CMP + H2O = CMP + H(+)</text>
        <dbReference type="Rhea" id="RHEA:72675"/>
        <dbReference type="ChEBI" id="CHEBI:15377"/>
        <dbReference type="ChEBI" id="CHEBI:15378"/>
        <dbReference type="ChEBI" id="CHEBI:58003"/>
        <dbReference type="ChEBI" id="CHEBI:60377"/>
    </reaction>
    <physiologicalReaction direction="left-to-right" evidence="6">
        <dbReference type="Rhea" id="RHEA:72676"/>
    </physiologicalReaction>
</comment>
<comment type="caution">
    <text evidence="11">The sequence shown here is derived from an EMBL/GenBank/DDBJ whole genome shotgun (WGS) entry which is preliminary data.</text>
</comment>
<feature type="transmembrane region" description="Helical" evidence="9">
    <location>
        <begin position="52"/>
        <end position="69"/>
    </location>
</feature>
<dbReference type="GO" id="GO:0005886">
    <property type="term" value="C:plasma membrane"/>
    <property type="evidence" value="ECO:0007669"/>
    <property type="project" value="UniProtKB-SubCell"/>
</dbReference>
<protein>
    <recommendedName>
        <fullName evidence="10">Metallo-beta-lactamase domain-containing protein</fullName>
    </recommendedName>
</protein>
<feature type="transmembrane region" description="Helical" evidence="9">
    <location>
        <begin position="558"/>
        <end position="580"/>
    </location>
</feature>
<dbReference type="AlphaFoldDB" id="A0A098M859"/>
<comment type="function">
    <text evidence="7">Counteracts the endogenous Pycsar antiviral defense system. Phosphodiesterase that enables metal-dependent hydrolysis of host cyclic nucleotide Pycsar defense signals such as cCMP and cUMP.</text>
</comment>
<keyword evidence="12" id="KW-1185">Reference proteome</keyword>
<dbReference type="Pfam" id="PF00753">
    <property type="entry name" value="Lactamase_B"/>
    <property type="match status" value="1"/>
</dbReference>
<feature type="transmembrane region" description="Helical" evidence="9">
    <location>
        <begin position="490"/>
        <end position="508"/>
    </location>
</feature>
<dbReference type="eggNOG" id="COG2333">
    <property type="taxonomic scope" value="Bacteria"/>
</dbReference>
<dbReference type="PANTHER" id="PTHR30619:SF1">
    <property type="entry name" value="RECOMBINATION PROTEIN 2"/>
    <property type="match status" value="1"/>
</dbReference>
<feature type="transmembrane region" description="Helical" evidence="9">
    <location>
        <begin position="367"/>
        <end position="386"/>
    </location>
</feature>
<dbReference type="EMBL" id="JQCR01000003">
    <property type="protein sequence ID" value="KGE18223.1"/>
    <property type="molecule type" value="Genomic_DNA"/>
</dbReference>
<dbReference type="InterPro" id="IPR001279">
    <property type="entry name" value="Metallo-B-lactamas"/>
</dbReference>
<reference evidence="11 12" key="2">
    <citation type="submission" date="2014-10" db="EMBL/GenBank/DDBJ databases">
        <title>Comparative genomics of the Paenibacillus odorifer group.</title>
        <authorList>
            <person name="Tsai Y.-C."/>
            <person name="Martin N."/>
            <person name="Korlach J."/>
            <person name="Wiedmann M."/>
        </authorList>
    </citation>
    <scope>NUCLEOTIDE SEQUENCE [LARGE SCALE GENOMIC DNA]</scope>
    <source>
        <strain evidence="11 12">DSM 18334</strain>
    </source>
</reference>
<evidence type="ECO:0000256" key="8">
    <source>
        <dbReference type="ARBA" id="ARBA00048505"/>
    </source>
</evidence>
<keyword evidence="5 9" id="KW-0472">Membrane</keyword>
<feature type="transmembrane region" description="Helical" evidence="9">
    <location>
        <begin position="342"/>
        <end position="360"/>
    </location>
</feature>
<comment type="subcellular location">
    <subcellularLocation>
        <location evidence="1">Cell membrane</location>
        <topology evidence="1">Multi-pass membrane protein</topology>
    </subcellularLocation>
</comment>
<dbReference type="InterPro" id="IPR036866">
    <property type="entry name" value="RibonucZ/Hydroxyglut_hydro"/>
</dbReference>
<evidence type="ECO:0000256" key="3">
    <source>
        <dbReference type="ARBA" id="ARBA00022692"/>
    </source>
</evidence>
<name>A0A098M859_9BACL</name>
<dbReference type="InterPro" id="IPR025405">
    <property type="entry name" value="DUF4131"/>
</dbReference>
<dbReference type="SMART" id="SM00849">
    <property type="entry name" value="Lactamase_B"/>
    <property type="match status" value="1"/>
</dbReference>
<reference evidence="11 12" key="1">
    <citation type="submission" date="2014-08" db="EMBL/GenBank/DDBJ databases">
        <authorList>
            <person name="den Bakker H.C."/>
        </authorList>
    </citation>
    <scope>NUCLEOTIDE SEQUENCE [LARGE SCALE GENOMIC DNA]</scope>
    <source>
        <strain evidence="11 12">DSM 18334</strain>
    </source>
</reference>
<feature type="transmembrane region" description="Helical" evidence="9">
    <location>
        <begin position="427"/>
        <end position="448"/>
    </location>
</feature>
<dbReference type="Proteomes" id="UP000029734">
    <property type="component" value="Unassembled WGS sequence"/>
</dbReference>
<dbReference type="InterPro" id="IPR004477">
    <property type="entry name" value="ComEC_N"/>
</dbReference>
<dbReference type="RefSeq" id="WP_036658121.1">
    <property type="nucleotide sequence ID" value="NZ_JQCR01000003.1"/>
</dbReference>
<evidence type="ECO:0000259" key="10">
    <source>
        <dbReference type="SMART" id="SM00849"/>
    </source>
</evidence>
<evidence type="ECO:0000256" key="5">
    <source>
        <dbReference type="ARBA" id="ARBA00023136"/>
    </source>
</evidence>
<dbReference type="NCBIfam" id="TIGR00360">
    <property type="entry name" value="ComEC_N-term"/>
    <property type="match status" value="1"/>
</dbReference>
<sequence>MKNRPLTGFTVCWVAGSAAAYATSGTSLLLAWAGWILLLSALAIWGKMSWKYIAVLGLAFILAGVYWEWTERHNVSVLPESIVSESIAGKEGISVHTMGTIISTVERDGDRVDFTIRMDKVASEEEAWTKVQGEKIIVQVKLAAESEIAVAAQWHRGDKVELNGTLEQPSAARNFGGFDYQAYLLAKEIHWILKVKGAQQVDAAQPTSWSLTTLLRWNDGVRTALSEEMDRLYEKRNAGYMKGLVIGIQQDLDPETFRQFSQLGLTHILVISGMHVAVFVAVLLFILMRFLRLTKETAQTLVLLLVPVYVLLSGAGPSVIRAGIMIMIALLAARAGVLKDGLNILSASALLMLVWNPYFLLSVSFQLSFLVTLGLMTYVPLANALLTGLPRWLGGAIAVTLIAQWVSFPLTIYYFNQFSLLSIAANFLLVPLITVVVLPLGVATLLLGRLWGGAANVLAVVAEWINNLTFNVVEWMNGWSVGVTIWRSPSLYWIGAYYLLLYGLLYAGKKLLENRFTHLQLYMEDETRPLAGLHPHLLSDRGRVRLPNFDTSFPYPNLLSLFWSPWSVSLLTLCFALLIYRGYQPENHSGSGTISYFDVGQGDSILITTPGGSNILVDGGGTVSFGEKEKWRIRRSPFEVGAKVLLPLLKKRGIHRLDAIILTHGDQDHAGGLQAVLEGIPVSALLFNGTIAEGEPYIKLMRTALDRNVQLYGIHQGMKVSPDKNTELSFLWPGLEEGGRPDVLPILEEQNHNSVVFRLSMDGSQFLFTGDMDKEAEEMIIERESNHSASAQQRVDIFKAAHHGSKTSNSDAWLKYWNPSAVVISAGVNNLYGHPSGEVLDRLAANKIPILRTDQQGEIQMEIHKGSIRVRHKLN</sequence>
<keyword evidence="4 9" id="KW-1133">Transmembrane helix</keyword>
<proteinExistence type="predicted"/>
<feature type="transmembrane region" description="Helical" evidence="9">
    <location>
        <begin position="300"/>
        <end position="330"/>
    </location>
</feature>
<organism evidence="11 12">
    <name type="scientific">Paenibacillus wynnii</name>
    <dbReference type="NCBI Taxonomy" id="268407"/>
    <lineage>
        <taxon>Bacteria</taxon>
        <taxon>Bacillati</taxon>
        <taxon>Bacillota</taxon>
        <taxon>Bacilli</taxon>
        <taxon>Bacillales</taxon>
        <taxon>Paenibacillaceae</taxon>
        <taxon>Paenibacillus</taxon>
    </lineage>
</organism>
<keyword evidence="2" id="KW-1003">Cell membrane</keyword>
<dbReference type="STRING" id="268407.PWYN_27220"/>
<keyword evidence="3 9" id="KW-0812">Transmembrane</keyword>
<dbReference type="PANTHER" id="PTHR30619">
    <property type="entry name" value="DNA INTERNALIZATION/COMPETENCE PROTEIN COMEC/REC2"/>
    <property type="match status" value="1"/>
</dbReference>
<comment type="catalytic activity">
    <reaction evidence="8">
        <text>3',5'-cyclic UMP + H2O = UMP + H(+)</text>
        <dbReference type="Rhea" id="RHEA:70575"/>
        <dbReference type="ChEBI" id="CHEBI:15377"/>
        <dbReference type="ChEBI" id="CHEBI:15378"/>
        <dbReference type="ChEBI" id="CHEBI:57865"/>
        <dbReference type="ChEBI" id="CHEBI:184387"/>
    </reaction>
    <physiologicalReaction direction="left-to-right" evidence="8">
        <dbReference type="Rhea" id="RHEA:70576"/>
    </physiologicalReaction>
</comment>
<evidence type="ECO:0000313" key="11">
    <source>
        <dbReference type="EMBL" id="KGE18223.1"/>
    </source>
</evidence>
<evidence type="ECO:0000256" key="7">
    <source>
        <dbReference type="ARBA" id="ARBA00034301"/>
    </source>
</evidence>
<evidence type="ECO:0000256" key="6">
    <source>
        <dbReference type="ARBA" id="ARBA00034221"/>
    </source>
</evidence>
<dbReference type="eggNOG" id="COG0658">
    <property type="taxonomic scope" value="Bacteria"/>
</dbReference>
<dbReference type="CDD" id="cd07731">
    <property type="entry name" value="ComA-like_MBL-fold"/>
    <property type="match status" value="1"/>
</dbReference>
<dbReference type="SUPFAM" id="SSF56281">
    <property type="entry name" value="Metallo-hydrolase/oxidoreductase"/>
    <property type="match status" value="1"/>
</dbReference>
<dbReference type="InterPro" id="IPR035681">
    <property type="entry name" value="ComA-like_MBL"/>
</dbReference>
<evidence type="ECO:0000256" key="2">
    <source>
        <dbReference type="ARBA" id="ARBA00022475"/>
    </source>
</evidence>
<feature type="domain" description="Metallo-beta-lactamase" evidence="10">
    <location>
        <begin position="601"/>
        <end position="828"/>
    </location>
</feature>
<dbReference type="Pfam" id="PF03772">
    <property type="entry name" value="Competence"/>
    <property type="match status" value="1"/>
</dbReference>
<feature type="transmembrane region" description="Helical" evidence="9">
    <location>
        <begin position="392"/>
        <end position="415"/>
    </location>
</feature>
<gene>
    <name evidence="11" type="ORF">PWYN_27220</name>
</gene>
<evidence type="ECO:0000256" key="1">
    <source>
        <dbReference type="ARBA" id="ARBA00004651"/>
    </source>
</evidence>
<feature type="transmembrane region" description="Helical" evidence="9">
    <location>
        <begin position="265"/>
        <end position="288"/>
    </location>
</feature>
<evidence type="ECO:0000256" key="9">
    <source>
        <dbReference type="SAM" id="Phobius"/>
    </source>
</evidence>
<dbReference type="InterPro" id="IPR052159">
    <property type="entry name" value="Competence_DNA_uptake"/>
</dbReference>
<evidence type="ECO:0000313" key="12">
    <source>
        <dbReference type="Proteomes" id="UP000029734"/>
    </source>
</evidence>
<dbReference type="Gene3D" id="3.60.15.10">
    <property type="entry name" value="Ribonuclease Z/Hydroxyacylglutathione hydrolase-like"/>
    <property type="match status" value="1"/>
</dbReference>